<feature type="compositionally biased region" description="Basic and acidic residues" evidence="8">
    <location>
        <begin position="1688"/>
        <end position="1697"/>
    </location>
</feature>
<evidence type="ECO:0000256" key="3">
    <source>
        <dbReference type="ARBA" id="ARBA00019622"/>
    </source>
</evidence>
<dbReference type="STRING" id="231916.A0A409VWB4"/>
<keyword evidence="4" id="KW-0805">Transcription regulation</keyword>
<accession>A0A409VWB4</accession>
<dbReference type="EMBL" id="NHYE01005538">
    <property type="protein sequence ID" value="PPQ70520.1"/>
    <property type="molecule type" value="Genomic_DNA"/>
</dbReference>
<dbReference type="InParanoid" id="A0A409VWB4"/>
<feature type="region of interest" description="Disordered" evidence="8">
    <location>
        <begin position="1593"/>
        <end position="1623"/>
    </location>
</feature>
<comment type="similarity">
    <text evidence="2">Belongs to the Mediator complex subunit 12 family.</text>
</comment>
<evidence type="ECO:0000259" key="9">
    <source>
        <dbReference type="SMART" id="SM01281"/>
    </source>
</evidence>
<evidence type="ECO:0000256" key="5">
    <source>
        <dbReference type="ARBA" id="ARBA00023163"/>
    </source>
</evidence>
<evidence type="ECO:0000256" key="2">
    <source>
        <dbReference type="ARBA" id="ARBA00010289"/>
    </source>
</evidence>
<organism evidence="10 11">
    <name type="scientific">Gymnopilus dilepis</name>
    <dbReference type="NCBI Taxonomy" id="231916"/>
    <lineage>
        <taxon>Eukaryota</taxon>
        <taxon>Fungi</taxon>
        <taxon>Dikarya</taxon>
        <taxon>Basidiomycota</taxon>
        <taxon>Agaricomycotina</taxon>
        <taxon>Agaricomycetes</taxon>
        <taxon>Agaricomycetidae</taxon>
        <taxon>Agaricales</taxon>
        <taxon>Agaricineae</taxon>
        <taxon>Hymenogastraceae</taxon>
        <taxon>Gymnopilus</taxon>
    </lineage>
</organism>
<protein>
    <recommendedName>
        <fullName evidence="3">Mediator of RNA polymerase II transcription subunit 12</fullName>
    </recommendedName>
    <alternativeName>
        <fullName evidence="7">Mediator complex subunit 12</fullName>
    </alternativeName>
</protein>
<evidence type="ECO:0000256" key="8">
    <source>
        <dbReference type="SAM" id="MobiDB-lite"/>
    </source>
</evidence>
<evidence type="ECO:0000313" key="11">
    <source>
        <dbReference type="Proteomes" id="UP000284706"/>
    </source>
</evidence>
<name>A0A409VWB4_9AGAR</name>
<proteinExistence type="inferred from homology"/>
<dbReference type="SMART" id="SM01281">
    <property type="entry name" value="Med12"/>
    <property type="match status" value="1"/>
</dbReference>
<evidence type="ECO:0000256" key="7">
    <source>
        <dbReference type="ARBA" id="ARBA00032010"/>
    </source>
</evidence>
<keyword evidence="11" id="KW-1185">Reference proteome</keyword>
<keyword evidence="6" id="KW-0539">Nucleus</keyword>
<dbReference type="Pfam" id="PF09497">
    <property type="entry name" value="Med12"/>
    <property type="match status" value="1"/>
</dbReference>
<gene>
    <name evidence="10" type="ORF">CVT26_013978</name>
</gene>
<dbReference type="OrthoDB" id="20828at2759"/>
<keyword evidence="5" id="KW-0804">Transcription</keyword>
<dbReference type="GO" id="GO:0003712">
    <property type="term" value="F:transcription coregulator activity"/>
    <property type="evidence" value="ECO:0007669"/>
    <property type="project" value="InterPro"/>
</dbReference>
<comment type="subcellular location">
    <subcellularLocation>
        <location evidence="1">Nucleus</location>
    </subcellularLocation>
</comment>
<evidence type="ECO:0000256" key="6">
    <source>
        <dbReference type="ARBA" id="ARBA00023242"/>
    </source>
</evidence>
<feature type="region of interest" description="Disordered" evidence="8">
    <location>
        <begin position="1666"/>
        <end position="1697"/>
    </location>
</feature>
<sequence>MISQSSDNASILSRNSKLAFSKADTASYSFFFSNSLDMAAAEDAEAAECDVRVATDWRMRFFDMRDKKEGKSAPVLPVYESRPPVWLPKLHGTADLGYIGFHPPRTGQDEDGLSESNIKNGFVLPHPVPVESFSAHSMINESLHSNDTLAKLEELMNDVFIRRTDSILPIPASTFRIPTRVTLNDAKRQSWFDDLKNPEVPLYKLGKSVPHGAKGGDLLDLLHSNNVEIPRAVWFLRVFGANETAGLRNKPSYIPTQHSVDWANVVTGYMKKQLLEIALPSAPRPLLNIKQTFKGVLADVDSREKWVSRFEYCLQLVRTFYKEDLLDHRTYLTWLINQLTTCNLAQAGFLTRVADEYLDDILRSRALSRPLVEALLSKLSDIKTSPTKDTLKETEELLKKLLQRACLALPDAFVSPKMWNTYSQLLEEVMHDSSSSLSGARPVGQAVRDLQSILAANFSDIRKRNEALLFRDPIPQVSARLGTAVADVKLLNSISADTDISSVCYFKQGPCDAGFKDKLDLLLTWSVTPLQYGDHRPFAASTLIRLWRDKARERASRRDISAPSDYLQDQLFQWLDRSEIAGDPKNIKDVALLYGELVKFEIFSYASYIQRLIARGEDLSPTQVPVSRHRLLLSWIPLANATASLFHQRKVTLHGSRVREFPEDLVEREVRKEIRTVLPDLFEGMTKADCGSSNALSEQCKTLVNSNRFVQVRTFGQWLLPIFKKSIVANSKSVIDFTALLKSYVVAVELMTLAKCFDSTLELTICMLQHCNDLHTMNNLINTFHRYAPIWASMDVMSTIVKALDTAHHAWKLRGLQSRPLLSLLMRFDNGRYLNHISRDRVASDIAVFSLALQPSDQQGDIVPDVLPEILLLSGDPDPAAPSTLANGLWIKYRTSPDWGWKVWDNAIASLRQIPSMTPDVESRRAHALRYGDFLRHVDQHLPQGLDNAVLDWLLGPGKAEVAALTSDVWDVLQAVLMFLLIHDALKATTILQGLVYPAWHLGATRSFAQPSVAETYLSAANRLCFQILLEDAHNPTVLHTDLFDAQCIQTRRQAVYEEPHFPLLLASVPALIALEDNDDLSRSLKEESTAIRYRLCQDPGFRRGAYHNLDNVRDAFENSSYLTDQNLTCEETTKRAIAAMKMILCDSNDESNIYDWPEMDCLLTPWKIAATTIQMQLQVKQLGRALSHESTSEFASRDLNKLVSLLFHHTKTAEEAYYVGEMARGADSNVAAKFINTGFQCITEFLSESEEPTTECIRRMGDLLRVLIHVSQPCRDVLSTLPAVDSQIQETFGGALENIFKTYEPPMLSNENQLQERSNLVLLMRLLQFVLSFRSTWTTKSKEIYVTLSKIIFRLSLYCANEDSLDIDIYPILFDTLLVLYDGDFCASPAVDEMQTDSKSPTFDPFRYYPEISINDLSSGIPPEYRKQIAALLNLYGTDSLVTNLITTYRDSQGNSVYGPAVVNKPWEWMESLGEPSVLDPKEEEREREEKERLGVRHLVKNSTSISLENFGTRIAGDGVRTNMLNDDEARSEGCTRFFEDGLSENIFIRDWRESRLDFEPSLETNSRGKRVLDPETLITMDSVSPQVLRASPSSSVMSRSSTTLSGLRHHQQSPALTAHSRPSVVHEVIDVDNLPTGATSMKGKESVKRKMSSLVASDDELEIVDAPATTRSMGSAKRQKTGKVPSAEKNKARKR</sequence>
<evidence type="ECO:0000313" key="10">
    <source>
        <dbReference type="EMBL" id="PPQ70520.1"/>
    </source>
</evidence>
<dbReference type="InterPro" id="IPR019035">
    <property type="entry name" value="Mediator_Med12"/>
</dbReference>
<dbReference type="GO" id="GO:0006357">
    <property type="term" value="P:regulation of transcription by RNA polymerase II"/>
    <property type="evidence" value="ECO:0007669"/>
    <property type="project" value="InterPro"/>
</dbReference>
<dbReference type="GO" id="GO:0016592">
    <property type="term" value="C:mediator complex"/>
    <property type="evidence" value="ECO:0007669"/>
    <property type="project" value="InterPro"/>
</dbReference>
<dbReference type="Proteomes" id="UP000284706">
    <property type="component" value="Unassembled WGS sequence"/>
</dbReference>
<comment type="caution">
    <text evidence="10">The sequence shown here is derived from an EMBL/GenBank/DDBJ whole genome shotgun (WGS) entry which is preliminary data.</text>
</comment>
<feature type="compositionally biased region" description="Low complexity" evidence="8">
    <location>
        <begin position="1593"/>
        <end position="1607"/>
    </location>
</feature>
<evidence type="ECO:0000256" key="4">
    <source>
        <dbReference type="ARBA" id="ARBA00023015"/>
    </source>
</evidence>
<feature type="domain" description="Mediator complex subunit Med12" evidence="9">
    <location>
        <begin position="174"/>
        <end position="237"/>
    </location>
</feature>
<dbReference type="PANTHER" id="PTHR46567:SF1">
    <property type="entry name" value="MEDIATOR OF RNA POLYMERASE II TRANSCRIPTION SUBUNIT 12"/>
    <property type="match status" value="1"/>
</dbReference>
<evidence type="ECO:0000256" key="1">
    <source>
        <dbReference type="ARBA" id="ARBA00004123"/>
    </source>
</evidence>
<dbReference type="PANTHER" id="PTHR46567">
    <property type="entry name" value="MEDIATOR OF RNA POLYMERASE II TRANSCRIPTION SUBUNIT 12"/>
    <property type="match status" value="1"/>
</dbReference>
<reference evidence="10 11" key="1">
    <citation type="journal article" date="2018" name="Evol. Lett.">
        <title>Horizontal gene cluster transfer increased hallucinogenic mushroom diversity.</title>
        <authorList>
            <person name="Reynolds H.T."/>
            <person name="Vijayakumar V."/>
            <person name="Gluck-Thaler E."/>
            <person name="Korotkin H.B."/>
            <person name="Matheny P.B."/>
            <person name="Slot J.C."/>
        </authorList>
    </citation>
    <scope>NUCLEOTIDE SEQUENCE [LARGE SCALE GENOMIC DNA]</scope>
    <source>
        <strain evidence="10 11">SRW20</strain>
    </source>
</reference>